<proteinExistence type="predicted"/>
<name>M3IIC8_9BACT</name>
<accession>M3IIC8</accession>
<evidence type="ECO:0000313" key="2">
    <source>
        <dbReference type="Proteomes" id="UP000011782"/>
    </source>
</evidence>
<sequence length="74" mass="8500">FCFGFASQLLIEKLRTQSVKQSRAQFKPHTLYNKVKNLTCNIKFNQTKFSTLKAQVSVRKISNSQVKFACSVKI</sequence>
<dbReference type="RefSeq" id="WP_002953529.1">
    <property type="nucleotide sequence ID" value="NZ_AOTD01000235.1"/>
</dbReference>
<dbReference type="AlphaFoldDB" id="M3IIC8"/>
<dbReference type="EMBL" id="AOTD01000235">
    <property type="protein sequence ID" value="EMG29846.1"/>
    <property type="molecule type" value="Genomic_DNA"/>
</dbReference>
<comment type="caution">
    <text evidence="1">The sequence shown here is derived from an EMBL/GenBank/DDBJ whole genome shotgun (WGS) entry which is preliminary data.</text>
</comment>
<protein>
    <submittedName>
        <fullName evidence="1">Uncharacterized protein</fullName>
    </submittedName>
</protein>
<gene>
    <name evidence="1" type="ORF">H740_09801</name>
</gene>
<dbReference type="PATRIC" id="fig|1073353.3.peg.2105"/>
<dbReference type="Proteomes" id="UP000011782">
    <property type="component" value="Unassembled WGS sequence"/>
</dbReference>
<feature type="non-terminal residue" evidence="1">
    <location>
        <position position="1"/>
    </location>
</feature>
<organism evidence="1 2">
    <name type="scientific">Campylobacter showae CC57C</name>
    <dbReference type="NCBI Taxonomy" id="1073353"/>
    <lineage>
        <taxon>Bacteria</taxon>
        <taxon>Pseudomonadati</taxon>
        <taxon>Campylobacterota</taxon>
        <taxon>Epsilonproteobacteria</taxon>
        <taxon>Campylobacterales</taxon>
        <taxon>Campylobacteraceae</taxon>
        <taxon>Campylobacter</taxon>
    </lineage>
</organism>
<reference evidence="1 2" key="1">
    <citation type="submission" date="2013-02" db="EMBL/GenBank/DDBJ databases">
        <title>Co-occurrence of anaerobic bacteria in colorectal carcinomas.</title>
        <authorList>
            <person name="Holt R.A."/>
            <person name="Warren R.L."/>
            <person name="Allen-Vercoe E."/>
            <person name="Pleasance S."/>
            <person name="Freeman D.J."/>
            <person name="Watson P."/>
            <person name="Moore R."/>
            <person name="Cochrane K."/>
        </authorList>
    </citation>
    <scope>NUCLEOTIDE SEQUENCE [LARGE SCALE GENOMIC DNA]</scope>
    <source>
        <strain evidence="1 2">CC57C</strain>
    </source>
</reference>
<dbReference type="STRING" id="1073353.H740_09801"/>
<evidence type="ECO:0000313" key="1">
    <source>
        <dbReference type="EMBL" id="EMG29846.1"/>
    </source>
</evidence>